<dbReference type="Proteomes" id="UP000886860">
    <property type="component" value="Unassembled WGS sequence"/>
</dbReference>
<dbReference type="AlphaFoldDB" id="A0A9D1GI46"/>
<proteinExistence type="predicted"/>
<feature type="domain" description="DUF1653" evidence="2">
    <location>
        <begin position="10"/>
        <end position="73"/>
    </location>
</feature>
<dbReference type="InterPro" id="IPR037135">
    <property type="entry name" value="DUF1653-like_dom_sf"/>
</dbReference>
<feature type="region of interest" description="Disordered" evidence="1">
    <location>
        <begin position="76"/>
        <end position="99"/>
    </location>
</feature>
<organism evidence="3 4">
    <name type="scientific">Candidatus Caccovicinus merdipullorum</name>
    <dbReference type="NCBI Taxonomy" id="2840724"/>
    <lineage>
        <taxon>Bacteria</taxon>
        <taxon>Bacillati</taxon>
        <taxon>Bacillota</taxon>
        <taxon>Clostridia</taxon>
        <taxon>Eubacteriales</taxon>
        <taxon>Candidatus Caccovicinus</taxon>
    </lineage>
</organism>
<accession>A0A9D1GI46</accession>
<protein>
    <submittedName>
        <fullName evidence="3">DUF1653 domain-containing protein</fullName>
    </submittedName>
</protein>
<evidence type="ECO:0000256" key="1">
    <source>
        <dbReference type="SAM" id="MobiDB-lite"/>
    </source>
</evidence>
<reference evidence="3" key="1">
    <citation type="submission" date="2020-10" db="EMBL/GenBank/DDBJ databases">
        <authorList>
            <person name="Gilroy R."/>
        </authorList>
    </citation>
    <scope>NUCLEOTIDE SEQUENCE</scope>
    <source>
        <strain evidence="3">CHK123-3438</strain>
    </source>
</reference>
<gene>
    <name evidence="3" type="ORF">IAB60_03500</name>
</gene>
<dbReference type="Pfam" id="PF07866">
    <property type="entry name" value="DUF1653"/>
    <property type="match status" value="1"/>
</dbReference>
<evidence type="ECO:0000259" key="2">
    <source>
        <dbReference type="Pfam" id="PF07866"/>
    </source>
</evidence>
<dbReference type="Gene3D" id="2.30.30.320">
    <property type="entry name" value="DUF1653-like domain"/>
    <property type="match status" value="1"/>
</dbReference>
<evidence type="ECO:0000313" key="3">
    <source>
        <dbReference type="EMBL" id="HIT41161.1"/>
    </source>
</evidence>
<dbReference type="EMBL" id="DVKS01000057">
    <property type="protein sequence ID" value="HIT41161.1"/>
    <property type="molecule type" value="Genomic_DNA"/>
</dbReference>
<evidence type="ECO:0000313" key="4">
    <source>
        <dbReference type="Proteomes" id="UP000886860"/>
    </source>
</evidence>
<reference evidence="3" key="2">
    <citation type="journal article" date="2021" name="PeerJ">
        <title>Extensive microbial diversity within the chicken gut microbiome revealed by metagenomics and culture.</title>
        <authorList>
            <person name="Gilroy R."/>
            <person name="Ravi A."/>
            <person name="Getino M."/>
            <person name="Pursley I."/>
            <person name="Horton D.L."/>
            <person name="Alikhan N.F."/>
            <person name="Baker D."/>
            <person name="Gharbi K."/>
            <person name="Hall N."/>
            <person name="Watson M."/>
            <person name="Adriaenssens E.M."/>
            <person name="Foster-Nyarko E."/>
            <person name="Jarju S."/>
            <person name="Secka A."/>
            <person name="Antonio M."/>
            <person name="Oren A."/>
            <person name="Chaudhuri R.R."/>
            <person name="La Ragione R."/>
            <person name="Hildebrand F."/>
            <person name="Pallen M.J."/>
        </authorList>
    </citation>
    <scope>NUCLEOTIDE SEQUENCE</scope>
    <source>
        <strain evidence="3">CHK123-3438</strain>
    </source>
</reference>
<sequence length="174" mass="19961">MRQRPRAGEIYRHFKNRLYQIVTVAVHTETGEELVIYQALYGDFRCFARPLSMFMSPVDREKYPDAGQTYRFELTEPGGGEGGSRMAEEAADGAGCREEDEQVNPWLEAFLDAEGYEKQLEALSRMRGKISQKELDSLYLILDIQPGTGDPDSQLSRIIKDLETRKRYDGSRLR</sequence>
<name>A0A9D1GI46_9FIRM</name>
<dbReference type="InterPro" id="IPR023387">
    <property type="entry name" value="DUF1653-like_dom"/>
</dbReference>
<comment type="caution">
    <text evidence="3">The sequence shown here is derived from an EMBL/GenBank/DDBJ whole genome shotgun (WGS) entry which is preliminary data.</text>
</comment>